<comment type="pathway">
    <text evidence="1">Purine metabolism; ppGpp biosynthesis; ppGpp from GTP: step 1/2.</text>
</comment>
<dbReference type="InterPro" id="IPR004811">
    <property type="entry name" value="RelA/Spo_fam"/>
</dbReference>
<accession>A0ABS2G6D3</accession>
<evidence type="ECO:0000256" key="2">
    <source>
        <dbReference type="ARBA" id="ARBA00013251"/>
    </source>
</evidence>
<organism evidence="9 10">
    <name type="scientific">Anaerotignum lactatifermentans</name>
    <dbReference type="NCBI Taxonomy" id="160404"/>
    <lineage>
        <taxon>Bacteria</taxon>
        <taxon>Bacillati</taxon>
        <taxon>Bacillota</taxon>
        <taxon>Clostridia</taxon>
        <taxon>Lachnospirales</taxon>
        <taxon>Anaerotignaceae</taxon>
        <taxon>Anaerotignum</taxon>
    </lineage>
</organism>
<evidence type="ECO:0000256" key="5">
    <source>
        <dbReference type="SAM" id="Coils"/>
    </source>
</evidence>
<dbReference type="SMART" id="SM00471">
    <property type="entry name" value="HDc"/>
    <property type="match status" value="1"/>
</dbReference>
<dbReference type="InterPro" id="IPR012676">
    <property type="entry name" value="TGS-like"/>
</dbReference>
<evidence type="ECO:0000259" key="8">
    <source>
        <dbReference type="PROSITE" id="PS51880"/>
    </source>
</evidence>
<dbReference type="Pfam" id="PF02824">
    <property type="entry name" value="TGS"/>
    <property type="match status" value="1"/>
</dbReference>
<dbReference type="SUPFAM" id="SSF81301">
    <property type="entry name" value="Nucleotidyltransferase"/>
    <property type="match status" value="1"/>
</dbReference>
<evidence type="ECO:0000313" key="9">
    <source>
        <dbReference type="EMBL" id="MBM6876585.1"/>
    </source>
</evidence>
<dbReference type="NCBIfam" id="TIGR00691">
    <property type="entry name" value="spoT_relA"/>
    <property type="match status" value="1"/>
</dbReference>
<comment type="function">
    <text evidence="4">In eubacteria ppGpp (guanosine 3'-diphosphate 5'-diphosphate) is a mediator of the stringent response that coordinates a variety of cellular activities in response to changes in nutritional abundance.</text>
</comment>
<dbReference type="SMART" id="SM00954">
    <property type="entry name" value="RelA_SpoT"/>
    <property type="match status" value="1"/>
</dbReference>
<dbReference type="Proteomes" id="UP000729290">
    <property type="component" value="Unassembled WGS sequence"/>
</dbReference>
<dbReference type="PROSITE" id="PS51671">
    <property type="entry name" value="ACT"/>
    <property type="match status" value="1"/>
</dbReference>
<protein>
    <recommendedName>
        <fullName evidence="2">GTP diphosphokinase</fullName>
        <ecNumber evidence="2">2.7.6.5</ecNumber>
    </recommendedName>
</protein>
<dbReference type="PROSITE" id="PS51880">
    <property type="entry name" value="TGS"/>
    <property type="match status" value="1"/>
</dbReference>
<reference evidence="9 10" key="1">
    <citation type="journal article" date="2021" name="Sci. Rep.">
        <title>The distribution of antibiotic resistance genes in chicken gut microbiota commensals.</title>
        <authorList>
            <person name="Juricova H."/>
            <person name="Matiasovicova J."/>
            <person name="Kubasova T."/>
            <person name="Cejkova D."/>
            <person name="Rychlik I."/>
        </authorList>
    </citation>
    <scope>NUCLEOTIDE SEQUENCE [LARGE SCALE GENOMIC DNA]</scope>
    <source>
        <strain evidence="9 10">An431b</strain>
    </source>
</reference>
<comment type="similarity">
    <text evidence="4">Belongs to the relA/spoT family.</text>
</comment>
<evidence type="ECO:0000256" key="4">
    <source>
        <dbReference type="RuleBase" id="RU003847"/>
    </source>
</evidence>
<dbReference type="Gene3D" id="1.10.3210.10">
    <property type="entry name" value="Hypothetical protein af1432"/>
    <property type="match status" value="1"/>
</dbReference>
<gene>
    <name evidence="9" type="ORF">H9X83_00210</name>
</gene>
<keyword evidence="10" id="KW-1185">Reference proteome</keyword>
<proteinExistence type="inferred from homology"/>
<sequence>MAIGDELYQELVERIKTYHPAKDYDMVEKAYRLAADAHKEQKRKSGEPYIIHPLKVAYILAELELDMESIVAGILHDTIEDTPYTYEDISNIFSEEIAILVDGVTKLGKLSYSTKEEIQAENYRKMFLAMAKDIRVILIKLADRLHNMRTLNYMTPEKQREKAQETLDIYAPLAHRLGISKIRTEMEDLCFKYLNPDAYFDLAAKIEKKRIERESFVADIVKEVRTKMEEAGIQGKIEGRSKHFFSIYKKMVNQNKTLDQIYDLFAVRAIVDTVKDCYAVLGIVHTMYKPMPGRFKDYIAMPKPNMYQSLHNTLIGPSGQPFEIQIRTWEMHRTSEYGIAAHWKYKEGKSGDKSSSKEEAKLAWLRQILEWQKDMSDNKEYLDTIKLDLNIFTDQVYAFTPQGEVIQLPKGSTPIDFAYMIHSAVGNKMVGARVNNRMVTIDYKIQNGDIVEIMTSQNSKGPSRDWLTLVKSSQARTKIKQWFKKEEKEENIIRGREMILADMRKKGYQASDLLRPEWQELVIAKYDFKNWDAVLAAIGYGGLKEGQVVNRLRDEYLKEQRKKQTAEDILQDFEKKVDQKPLKKKSKSGIVVEGIGDVAVRFSKCCSPVPGDEIVGFVTRGRGVTIHRTDCINVLNLSDEERGRLINAEWDVQYTHGEVAASYLAEIRVIANDRVGLLLEISRHLADEDISVKGFNIRTTKDMTAIFNITMEIRTKDQLERVTKRLRGIKDIVDIERVTG</sequence>
<comment type="caution">
    <text evidence="9">The sequence shown here is derived from an EMBL/GenBank/DDBJ whole genome shotgun (WGS) entry which is preliminary data.</text>
</comment>
<dbReference type="Gene3D" id="3.30.70.260">
    <property type="match status" value="1"/>
</dbReference>
<dbReference type="PROSITE" id="PS51831">
    <property type="entry name" value="HD"/>
    <property type="match status" value="1"/>
</dbReference>
<dbReference type="Pfam" id="PF13328">
    <property type="entry name" value="HD_4"/>
    <property type="match status" value="1"/>
</dbReference>
<dbReference type="SUPFAM" id="SSF55021">
    <property type="entry name" value="ACT-like"/>
    <property type="match status" value="1"/>
</dbReference>
<dbReference type="InterPro" id="IPR012675">
    <property type="entry name" value="Beta-grasp_dom_sf"/>
</dbReference>
<dbReference type="Gene3D" id="3.10.20.30">
    <property type="match status" value="1"/>
</dbReference>
<dbReference type="CDD" id="cd04876">
    <property type="entry name" value="ACT_RelA-SpoT"/>
    <property type="match status" value="1"/>
</dbReference>
<comment type="catalytic activity">
    <reaction evidence="3">
        <text>GTP + ATP = guanosine 3'-diphosphate 5'-triphosphate + AMP</text>
        <dbReference type="Rhea" id="RHEA:22088"/>
        <dbReference type="ChEBI" id="CHEBI:30616"/>
        <dbReference type="ChEBI" id="CHEBI:37565"/>
        <dbReference type="ChEBI" id="CHEBI:142410"/>
        <dbReference type="ChEBI" id="CHEBI:456215"/>
        <dbReference type="EC" id="2.7.6.5"/>
    </reaction>
</comment>
<dbReference type="PANTHER" id="PTHR21262:SF31">
    <property type="entry name" value="GTP PYROPHOSPHOKINASE"/>
    <property type="match status" value="1"/>
</dbReference>
<dbReference type="InterPro" id="IPR003607">
    <property type="entry name" value="HD/PDEase_dom"/>
</dbReference>
<evidence type="ECO:0000256" key="1">
    <source>
        <dbReference type="ARBA" id="ARBA00004976"/>
    </source>
</evidence>
<dbReference type="Pfam" id="PF04607">
    <property type="entry name" value="RelA_SpoT"/>
    <property type="match status" value="1"/>
</dbReference>
<keyword evidence="5" id="KW-0175">Coiled coil</keyword>
<dbReference type="EMBL" id="JACSNV010000001">
    <property type="protein sequence ID" value="MBM6876585.1"/>
    <property type="molecule type" value="Genomic_DNA"/>
</dbReference>
<dbReference type="InterPro" id="IPR006674">
    <property type="entry name" value="HD_domain"/>
</dbReference>
<feature type="domain" description="TGS" evidence="8">
    <location>
        <begin position="394"/>
        <end position="455"/>
    </location>
</feature>
<dbReference type="EC" id="2.7.6.5" evidence="2"/>
<dbReference type="CDD" id="cd01668">
    <property type="entry name" value="TGS_RSH"/>
    <property type="match status" value="1"/>
</dbReference>
<dbReference type="Pfam" id="PF19296">
    <property type="entry name" value="RelA_AH_RIS"/>
    <property type="match status" value="1"/>
</dbReference>
<evidence type="ECO:0000259" key="7">
    <source>
        <dbReference type="PROSITE" id="PS51831"/>
    </source>
</evidence>
<dbReference type="CDD" id="cd00077">
    <property type="entry name" value="HDc"/>
    <property type="match status" value="1"/>
</dbReference>
<evidence type="ECO:0000313" key="10">
    <source>
        <dbReference type="Proteomes" id="UP000729290"/>
    </source>
</evidence>
<dbReference type="PANTHER" id="PTHR21262">
    <property type="entry name" value="GUANOSINE-3',5'-BIS DIPHOSPHATE 3'-PYROPHOSPHOHYDROLASE"/>
    <property type="match status" value="1"/>
</dbReference>
<dbReference type="InterPro" id="IPR045865">
    <property type="entry name" value="ACT-like_dom_sf"/>
</dbReference>
<dbReference type="Pfam" id="PF13291">
    <property type="entry name" value="ACT_4"/>
    <property type="match status" value="1"/>
</dbReference>
<dbReference type="InterPro" id="IPR004095">
    <property type="entry name" value="TGS"/>
</dbReference>
<dbReference type="InterPro" id="IPR045600">
    <property type="entry name" value="RelA/SpoT_AH_RIS"/>
</dbReference>
<feature type="domain" description="HD" evidence="7">
    <location>
        <begin position="49"/>
        <end position="148"/>
    </location>
</feature>
<dbReference type="InterPro" id="IPR043519">
    <property type="entry name" value="NT_sf"/>
</dbReference>
<evidence type="ECO:0000256" key="3">
    <source>
        <dbReference type="ARBA" id="ARBA00048244"/>
    </source>
</evidence>
<dbReference type="SUPFAM" id="SSF109604">
    <property type="entry name" value="HD-domain/PDEase-like"/>
    <property type="match status" value="1"/>
</dbReference>
<dbReference type="InterPro" id="IPR033655">
    <property type="entry name" value="TGS_RelA/SpoT"/>
</dbReference>
<name>A0ABS2G6D3_9FIRM</name>
<dbReference type="InterPro" id="IPR007685">
    <property type="entry name" value="RelA_SpoT"/>
</dbReference>
<feature type="domain" description="ACT" evidence="6">
    <location>
        <begin position="666"/>
        <end position="740"/>
    </location>
</feature>
<dbReference type="SUPFAM" id="SSF81271">
    <property type="entry name" value="TGS-like"/>
    <property type="match status" value="1"/>
</dbReference>
<dbReference type="Gene3D" id="3.30.460.10">
    <property type="entry name" value="Beta Polymerase, domain 2"/>
    <property type="match status" value="1"/>
</dbReference>
<dbReference type="CDD" id="cd05399">
    <property type="entry name" value="NT_Rel-Spo_like"/>
    <property type="match status" value="1"/>
</dbReference>
<evidence type="ECO:0000259" key="6">
    <source>
        <dbReference type="PROSITE" id="PS51671"/>
    </source>
</evidence>
<feature type="coiled-coil region" evidence="5">
    <location>
        <begin position="549"/>
        <end position="576"/>
    </location>
</feature>
<dbReference type="InterPro" id="IPR002912">
    <property type="entry name" value="ACT_dom"/>
</dbReference>